<organism evidence="2 3">
    <name type="scientific">Enteractinococcus helveticum</name>
    <dbReference type="NCBI Taxonomy" id="1837282"/>
    <lineage>
        <taxon>Bacteria</taxon>
        <taxon>Bacillati</taxon>
        <taxon>Actinomycetota</taxon>
        <taxon>Actinomycetes</taxon>
        <taxon>Micrococcales</taxon>
        <taxon>Micrococcaceae</taxon>
    </lineage>
</organism>
<keyword evidence="3" id="KW-1185">Reference proteome</keyword>
<keyword evidence="1" id="KW-0812">Transmembrane</keyword>
<dbReference type="InterPro" id="IPR047928">
    <property type="entry name" value="Perm_prefix_1"/>
</dbReference>
<feature type="transmembrane region" description="Helical" evidence="1">
    <location>
        <begin position="239"/>
        <end position="263"/>
    </location>
</feature>
<accession>A0A1B7LV42</accession>
<feature type="transmembrane region" description="Helical" evidence="1">
    <location>
        <begin position="122"/>
        <end position="143"/>
    </location>
</feature>
<gene>
    <name evidence="2" type="ORF">A6F49_01455</name>
</gene>
<keyword evidence="1" id="KW-0472">Membrane</keyword>
<proteinExistence type="predicted"/>
<dbReference type="NCBIfam" id="NF038403">
    <property type="entry name" value="perm_prefix_1"/>
    <property type="match status" value="1"/>
</dbReference>
<dbReference type="EMBL" id="LXEY01000113">
    <property type="protein sequence ID" value="OAV51893.1"/>
    <property type="molecule type" value="Genomic_DNA"/>
</dbReference>
<dbReference type="OrthoDB" id="3171769at2"/>
<evidence type="ECO:0000313" key="3">
    <source>
        <dbReference type="Proteomes" id="UP000078292"/>
    </source>
</evidence>
<comment type="caution">
    <text evidence="2">The sequence shown here is derived from an EMBL/GenBank/DDBJ whole genome shotgun (WGS) entry which is preliminary data.</text>
</comment>
<feature type="transmembrane region" description="Helical" evidence="1">
    <location>
        <begin position="283"/>
        <end position="303"/>
    </location>
</feature>
<name>A0A1B7LV42_9MICC</name>
<dbReference type="RefSeq" id="WP_043055597.1">
    <property type="nucleotide sequence ID" value="NZ_LXEY01000113.1"/>
</dbReference>
<feature type="transmembrane region" description="Helical" evidence="1">
    <location>
        <begin position="91"/>
        <end position="110"/>
    </location>
</feature>
<keyword evidence="1" id="KW-1133">Transmembrane helix</keyword>
<evidence type="ECO:0000313" key="2">
    <source>
        <dbReference type="EMBL" id="OAV51893.1"/>
    </source>
</evidence>
<dbReference type="STRING" id="1837282.A6F49_01455"/>
<sequence length="326" mass="35821">MKTSLSERYITAIINELPAEMHDDVRAELEASIADAITARIEHGETRETAERAVLTELGDPSILAASYADRPLHLIGPRYYLTWWRLLKRLLVIIPPIVFVVVAFAQVLAGGTIGDILAEAIVATISTILHVCFWVTLTFVIIERSGGDIGISWSVENLPEPQEVGRGKGDLIASLVFIGLMLAALIWDQTRAFIRIDGESIAVLNPELWPWAMTGLIGLLVLEAIFALVLYARGGWNFMMAAVNTVLSMAFFSWFITLLVRGDLFSAKFINLWSENGVQGDSLYTLAVIFGFGVAVISIWDITDGWVKANRANQTAESKRGALAT</sequence>
<protein>
    <submittedName>
        <fullName evidence="2">Uncharacterized protein</fullName>
    </submittedName>
</protein>
<reference evidence="2 3" key="1">
    <citation type="submission" date="2016-04" db="EMBL/GenBank/DDBJ databases">
        <title>First whole genome shotgun sequence of the bacterium Enteractinococcus sp. strain UASWS1574.</title>
        <authorList>
            <person name="Crovadore J."/>
            <person name="Chablais R."/>
            <person name="Lefort F."/>
        </authorList>
    </citation>
    <scope>NUCLEOTIDE SEQUENCE [LARGE SCALE GENOMIC DNA]</scope>
    <source>
        <strain evidence="2 3">UASWS1574</strain>
    </source>
</reference>
<dbReference type="AlphaFoldDB" id="A0A1B7LV42"/>
<evidence type="ECO:0000256" key="1">
    <source>
        <dbReference type="SAM" id="Phobius"/>
    </source>
</evidence>
<dbReference type="Proteomes" id="UP000078292">
    <property type="component" value="Unassembled WGS sequence"/>
</dbReference>
<feature type="transmembrane region" description="Helical" evidence="1">
    <location>
        <begin position="172"/>
        <end position="189"/>
    </location>
</feature>
<feature type="transmembrane region" description="Helical" evidence="1">
    <location>
        <begin position="209"/>
        <end position="232"/>
    </location>
</feature>